<dbReference type="STRING" id="520764.AN618_10630"/>
<dbReference type="Gene3D" id="1.10.260.40">
    <property type="entry name" value="lambda repressor-like DNA-binding domains"/>
    <property type="match status" value="1"/>
</dbReference>
<dbReference type="AlphaFoldDB" id="A0A140LAD6"/>
<protein>
    <recommendedName>
        <fullName evidence="1">HTH cro/C1-type domain-containing protein</fullName>
    </recommendedName>
</protein>
<dbReference type="InterPro" id="IPR010982">
    <property type="entry name" value="Lambda_DNA-bd_dom_sf"/>
</dbReference>
<dbReference type="PROSITE" id="PS50943">
    <property type="entry name" value="HTH_CROC1"/>
    <property type="match status" value="1"/>
</dbReference>
<sequence>MINSIGKKIDLIKGDLSYVELANRIYEKTGYKIHHTTLQKYATGKREPSKKALKILAAYTGKPLSWFLEEEADRISGDYVVREGSEIMYEYHDVVKKAKAKKIPPSSLELFIKAVEEARKEEN</sequence>
<dbReference type="RefSeq" id="WP_066352927.1">
    <property type="nucleotide sequence ID" value="NZ_LOED01000010.1"/>
</dbReference>
<organism evidence="2 3">
    <name type="scientific">Fervidicola ferrireducens</name>
    <dbReference type="NCBI Taxonomy" id="520764"/>
    <lineage>
        <taxon>Bacteria</taxon>
        <taxon>Bacillati</taxon>
        <taxon>Bacillota</taxon>
        <taxon>Clostridia</taxon>
        <taxon>Thermosediminibacterales</taxon>
        <taxon>Thermosediminibacteraceae</taxon>
        <taxon>Fervidicola</taxon>
    </lineage>
</organism>
<dbReference type="CDD" id="cd00093">
    <property type="entry name" value="HTH_XRE"/>
    <property type="match status" value="1"/>
</dbReference>
<proteinExistence type="predicted"/>
<dbReference type="InterPro" id="IPR001387">
    <property type="entry name" value="Cro/C1-type_HTH"/>
</dbReference>
<dbReference type="GO" id="GO:0003677">
    <property type="term" value="F:DNA binding"/>
    <property type="evidence" value="ECO:0007669"/>
    <property type="project" value="InterPro"/>
</dbReference>
<dbReference type="Proteomes" id="UP000070427">
    <property type="component" value="Unassembled WGS sequence"/>
</dbReference>
<evidence type="ECO:0000313" key="2">
    <source>
        <dbReference type="EMBL" id="KXG77511.1"/>
    </source>
</evidence>
<gene>
    <name evidence="2" type="ORF">AN618_10630</name>
</gene>
<comment type="caution">
    <text evidence="2">The sequence shown here is derived from an EMBL/GenBank/DDBJ whole genome shotgun (WGS) entry which is preliminary data.</text>
</comment>
<keyword evidence="3" id="KW-1185">Reference proteome</keyword>
<dbReference type="InParanoid" id="A0A140LAD6"/>
<reference evidence="2 3" key="1">
    <citation type="submission" date="2015-12" db="EMBL/GenBank/DDBJ databases">
        <title>Draft genome sequnece of Fervidicola ferrireducens strain Y170.</title>
        <authorList>
            <person name="Patel B.K."/>
        </authorList>
    </citation>
    <scope>NUCLEOTIDE SEQUENCE [LARGE SCALE GENOMIC DNA]</scope>
    <source>
        <strain evidence="2 3">Y170</strain>
    </source>
</reference>
<feature type="domain" description="HTH cro/C1-type" evidence="1">
    <location>
        <begin position="33"/>
        <end position="67"/>
    </location>
</feature>
<dbReference type="SUPFAM" id="SSF47413">
    <property type="entry name" value="lambda repressor-like DNA-binding domains"/>
    <property type="match status" value="1"/>
</dbReference>
<evidence type="ECO:0000259" key="1">
    <source>
        <dbReference type="PROSITE" id="PS50943"/>
    </source>
</evidence>
<dbReference type="Pfam" id="PF01381">
    <property type="entry name" value="HTH_3"/>
    <property type="match status" value="1"/>
</dbReference>
<evidence type="ECO:0000313" key="3">
    <source>
        <dbReference type="Proteomes" id="UP000070427"/>
    </source>
</evidence>
<accession>A0A140LAD6</accession>
<name>A0A140LAD6_9FIRM</name>
<dbReference type="EMBL" id="LOED01000010">
    <property type="protein sequence ID" value="KXG77511.1"/>
    <property type="molecule type" value="Genomic_DNA"/>
</dbReference>
<dbReference type="OrthoDB" id="2679623at2"/>